<evidence type="ECO:0000259" key="9">
    <source>
        <dbReference type="PROSITE" id="PS50928"/>
    </source>
</evidence>
<evidence type="ECO:0000256" key="3">
    <source>
        <dbReference type="ARBA" id="ARBA00022475"/>
    </source>
</evidence>
<keyword evidence="6 8" id="KW-1133">Transmembrane helix</keyword>
<dbReference type="PANTHER" id="PTHR43357">
    <property type="entry name" value="INNER MEMBRANE ABC TRANSPORTER PERMEASE PROTEIN YDCV"/>
    <property type="match status" value="1"/>
</dbReference>
<gene>
    <name evidence="10" type="ORF">GM51_21610</name>
</gene>
<accession>A0A094QDR5</accession>
<organism evidence="10">
    <name type="scientific">freshwater metagenome</name>
    <dbReference type="NCBI Taxonomy" id="449393"/>
    <lineage>
        <taxon>unclassified sequences</taxon>
        <taxon>metagenomes</taxon>
        <taxon>ecological metagenomes</taxon>
    </lineage>
</organism>
<dbReference type="PROSITE" id="PS50928">
    <property type="entry name" value="ABC_TM1"/>
    <property type="match status" value="1"/>
</dbReference>
<keyword evidence="4" id="KW-0997">Cell inner membrane</keyword>
<comment type="caution">
    <text evidence="10">The sequence shown here is derived from an EMBL/GenBank/DDBJ whole genome shotgun (WGS) entry which is preliminary data.</text>
</comment>
<evidence type="ECO:0000256" key="6">
    <source>
        <dbReference type="ARBA" id="ARBA00022989"/>
    </source>
</evidence>
<keyword evidence="7 8" id="KW-0472">Membrane</keyword>
<proteinExistence type="predicted"/>
<dbReference type="SUPFAM" id="SSF161098">
    <property type="entry name" value="MetI-like"/>
    <property type="match status" value="1"/>
</dbReference>
<dbReference type="PANTHER" id="PTHR43357:SF4">
    <property type="entry name" value="INNER MEMBRANE ABC TRANSPORTER PERMEASE PROTEIN YDCV"/>
    <property type="match status" value="1"/>
</dbReference>
<dbReference type="InterPro" id="IPR035906">
    <property type="entry name" value="MetI-like_sf"/>
</dbReference>
<keyword evidence="5 8" id="KW-0812">Transmembrane</keyword>
<protein>
    <recommendedName>
        <fullName evidence="9">ABC transmembrane type-1 domain-containing protein</fullName>
    </recommendedName>
</protein>
<reference evidence="10" key="1">
    <citation type="submission" date="2014-06" db="EMBL/GenBank/DDBJ databases">
        <title>Key roles for freshwater Actinobacteria revealed by deep metagenomic sequencing.</title>
        <authorList>
            <person name="Ghai R."/>
            <person name="Mizuno C.M."/>
            <person name="Picazo A."/>
            <person name="Camacho A."/>
            <person name="Rodriguez-Valera F."/>
        </authorList>
    </citation>
    <scope>NUCLEOTIDE SEQUENCE</scope>
</reference>
<feature type="transmembrane region" description="Helical" evidence="8">
    <location>
        <begin position="73"/>
        <end position="94"/>
    </location>
</feature>
<feature type="transmembrane region" description="Helical" evidence="8">
    <location>
        <begin position="138"/>
        <end position="156"/>
    </location>
</feature>
<dbReference type="GO" id="GO:0055085">
    <property type="term" value="P:transmembrane transport"/>
    <property type="evidence" value="ECO:0007669"/>
    <property type="project" value="InterPro"/>
</dbReference>
<feature type="domain" description="ABC transmembrane type-1" evidence="9">
    <location>
        <begin position="67"/>
        <end position="254"/>
    </location>
</feature>
<evidence type="ECO:0000256" key="2">
    <source>
        <dbReference type="ARBA" id="ARBA00022448"/>
    </source>
</evidence>
<dbReference type="Gene3D" id="1.10.3720.10">
    <property type="entry name" value="MetI-like"/>
    <property type="match status" value="1"/>
</dbReference>
<dbReference type="EMBL" id="JNSL01000217">
    <property type="protein sequence ID" value="KGA12426.1"/>
    <property type="molecule type" value="Genomic_DNA"/>
</dbReference>
<feature type="transmembrane region" description="Helical" evidence="8">
    <location>
        <begin position="106"/>
        <end position="126"/>
    </location>
</feature>
<feature type="transmembrane region" description="Helical" evidence="8">
    <location>
        <begin position="236"/>
        <end position="255"/>
    </location>
</feature>
<dbReference type="Pfam" id="PF00528">
    <property type="entry name" value="BPD_transp_1"/>
    <property type="match status" value="1"/>
</dbReference>
<evidence type="ECO:0000313" key="10">
    <source>
        <dbReference type="EMBL" id="KGA12426.1"/>
    </source>
</evidence>
<keyword evidence="3" id="KW-1003">Cell membrane</keyword>
<comment type="subcellular location">
    <subcellularLocation>
        <location evidence="1">Cell inner membrane</location>
        <topology evidence="1">Multi-pass membrane protein</topology>
    </subcellularLocation>
</comment>
<dbReference type="InterPro" id="IPR000515">
    <property type="entry name" value="MetI-like"/>
</dbReference>
<name>A0A094QDR5_9ZZZZ</name>
<dbReference type="GO" id="GO:0005886">
    <property type="term" value="C:plasma membrane"/>
    <property type="evidence" value="ECO:0007669"/>
    <property type="project" value="UniProtKB-SubCell"/>
</dbReference>
<sequence>MRQKKPTWEWFVIIVVGAFFILPMLAMSRFALQRVPMSLLGRSTLFSRWTIKGVVNTIIDEKFRPAFLMSARLGILTVIVVLTILLPTILWLHLRAIRWKPAAEVVSLLAYVVPPIALVVGVSGAYRNTFPWLVSSEYGLVPLYAILCMPFAYRTLDAGIGSLELQTMVNASRSLGASWWYTFRRVLAPNLMSSILTTAFLAFAVVMGEFAIASLLLKRTLPTYMVEAQGSEPQGAMAVGLLLLVLTTALFMLIGRIQKRLPNSSSQEIRITP</sequence>
<feature type="transmembrane region" description="Helical" evidence="8">
    <location>
        <begin position="194"/>
        <end position="216"/>
    </location>
</feature>
<keyword evidence="2" id="KW-0813">Transport</keyword>
<dbReference type="CDD" id="cd06261">
    <property type="entry name" value="TM_PBP2"/>
    <property type="match status" value="1"/>
</dbReference>
<feature type="transmembrane region" description="Helical" evidence="8">
    <location>
        <begin position="12"/>
        <end position="32"/>
    </location>
</feature>
<evidence type="ECO:0000256" key="1">
    <source>
        <dbReference type="ARBA" id="ARBA00004429"/>
    </source>
</evidence>
<evidence type="ECO:0000256" key="4">
    <source>
        <dbReference type="ARBA" id="ARBA00022519"/>
    </source>
</evidence>
<evidence type="ECO:0000256" key="8">
    <source>
        <dbReference type="SAM" id="Phobius"/>
    </source>
</evidence>
<evidence type="ECO:0000256" key="5">
    <source>
        <dbReference type="ARBA" id="ARBA00022692"/>
    </source>
</evidence>
<dbReference type="AlphaFoldDB" id="A0A094QDR5"/>
<evidence type="ECO:0000256" key="7">
    <source>
        <dbReference type="ARBA" id="ARBA00023136"/>
    </source>
</evidence>